<reference evidence="3 4" key="1">
    <citation type="journal article" date="2018" name="Evol. Lett.">
        <title>Horizontal gene cluster transfer increased hallucinogenic mushroom diversity.</title>
        <authorList>
            <person name="Reynolds H.T."/>
            <person name="Vijayakumar V."/>
            <person name="Gluck-Thaler E."/>
            <person name="Korotkin H.B."/>
            <person name="Matheny P.B."/>
            <person name="Slot J.C."/>
        </authorList>
    </citation>
    <scope>NUCLEOTIDE SEQUENCE [LARGE SCALE GENOMIC DNA]</scope>
    <source>
        <strain evidence="3 4">2629</strain>
    </source>
</reference>
<dbReference type="Proteomes" id="UP000284842">
    <property type="component" value="Unassembled WGS sequence"/>
</dbReference>
<comment type="caution">
    <text evidence="3">The sequence shown here is derived from an EMBL/GenBank/DDBJ whole genome shotgun (WGS) entry which is preliminary data.</text>
</comment>
<sequence>MAIDEDAVQSYLSNNERPSYSLISDIQQCLNGPISRINALQSKMELLRAQLQEAQQRRRSVEETLEPYRRILAKIRFIPDEVLGQIFISCLSFDDPYPGTGHPDCPPVLLTHVCRRWRNVAVSTPELWNRISVILPPIYPPMDENNTSSHGAIINKKVADIVSQAAEQANVAISWLERAGDLPLSMNLQMSSDPYLCTYYHPSVLHATWILVTTFARYLHKCRNLNVLVTLQQLAYFDNLPPETFANIRSLTIHIVDNTGLHKFRARIFESPLLTNLLSLRSLSLSSIYEGDPLPYKDSLVWQNLTHLSLEEAIDLNRVAEVLERCTSLVSCVMSITSTKTSFVHPPPSREYILPELQHLKLDFSPYHPPDDTATWIPPTLSIFAPRLQDLRYHTDMDPYLDRNDTYLTITSIPIFSCVPLSQILFAPTSITRCEITSCKSATEDIGRALRLHGRNISGLKIGQHDHEVRKLITNTDRIYEALFSPPSWYPPGSNTPLADLPDLSAEDLERAIDDCTCPSMQNLEVVGLVTVTDADILNFIIYRLRAYQYTKTRPETDRPLPPLASLRHLQVVFCRPNAMDREAMEAAIRQVSSDVGVGIEIDFEYDSGNQFIQTSEKWFIRV</sequence>
<dbReference type="Pfam" id="PF12937">
    <property type="entry name" value="F-box-like"/>
    <property type="match status" value="1"/>
</dbReference>
<dbReference type="AlphaFoldDB" id="A0A409YF99"/>
<evidence type="ECO:0000313" key="4">
    <source>
        <dbReference type="Proteomes" id="UP000284842"/>
    </source>
</evidence>
<keyword evidence="1" id="KW-0175">Coiled coil</keyword>
<evidence type="ECO:0000313" key="3">
    <source>
        <dbReference type="EMBL" id="PPR01699.1"/>
    </source>
</evidence>
<dbReference type="SUPFAM" id="SSF52047">
    <property type="entry name" value="RNI-like"/>
    <property type="match status" value="1"/>
</dbReference>
<proteinExistence type="predicted"/>
<dbReference type="InterPro" id="IPR032675">
    <property type="entry name" value="LRR_dom_sf"/>
</dbReference>
<dbReference type="EMBL" id="NHTK01001223">
    <property type="protein sequence ID" value="PPR01699.1"/>
    <property type="molecule type" value="Genomic_DNA"/>
</dbReference>
<feature type="coiled-coil region" evidence="1">
    <location>
        <begin position="37"/>
        <end position="64"/>
    </location>
</feature>
<gene>
    <name evidence="3" type="ORF">CVT24_001527</name>
</gene>
<organism evidence="3 4">
    <name type="scientific">Panaeolus cyanescens</name>
    <dbReference type="NCBI Taxonomy" id="181874"/>
    <lineage>
        <taxon>Eukaryota</taxon>
        <taxon>Fungi</taxon>
        <taxon>Dikarya</taxon>
        <taxon>Basidiomycota</taxon>
        <taxon>Agaricomycotina</taxon>
        <taxon>Agaricomycetes</taxon>
        <taxon>Agaricomycetidae</taxon>
        <taxon>Agaricales</taxon>
        <taxon>Agaricineae</taxon>
        <taxon>Galeropsidaceae</taxon>
        <taxon>Panaeolus</taxon>
    </lineage>
</organism>
<accession>A0A409YF99</accession>
<name>A0A409YF99_9AGAR</name>
<evidence type="ECO:0000259" key="2">
    <source>
        <dbReference type="Pfam" id="PF12937"/>
    </source>
</evidence>
<dbReference type="Gene3D" id="1.20.1280.50">
    <property type="match status" value="1"/>
</dbReference>
<keyword evidence="4" id="KW-1185">Reference proteome</keyword>
<protein>
    <recommendedName>
        <fullName evidence="2">F-box domain-containing protein</fullName>
    </recommendedName>
</protein>
<dbReference type="InParanoid" id="A0A409YF99"/>
<dbReference type="Gene3D" id="3.80.10.10">
    <property type="entry name" value="Ribonuclease Inhibitor"/>
    <property type="match status" value="1"/>
</dbReference>
<dbReference type="InterPro" id="IPR001810">
    <property type="entry name" value="F-box_dom"/>
</dbReference>
<evidence type="ECO:0000256" key="1">
    <source>
        <dbReference type="SAM" id="Coils"/>
    </source>
</evidence>
<feature type="domain" description="F-box" evidence="2">
    <location>
        <begin position="78"/>
        <end position="132"/>
    </location>
</feature>
<dbReference type="OrthoDB" id="3266451at2759"/>